<dbReference type="AlphaFoldDB" id="A0A915NVN9"/>
<evidence type="ECO:0000313" key="8">
    <source>
        <dbReference type="WBParaSite" id="scf7180000420752.g5701"/>
    </source>
</evidence>
<keyword evidence="5" id="KW-0464">Manganese</keyword>
<dbReference type="InterPro" id="IPR050341">
    <property type="entry name" value="PP1_catalytic_subunit"/>
</dbReference>
<dbReference type="PANTHER" id="PTHR11668:SF300">
    <property type="entry name" value="SERINE_THREONINE-PROTEIN PHOSPHATASE"/>
    <property type="match status" value="1"/>
</dbReference>
<reference evidence="8" key="1">
    <citation type="submission" date="2022-11" db="UniProtKB">
        <authorList>
            <consortium name="WormBaseParasite"/>
        </authorList>
    </citation>
    <scope>IDENTIFICATION</scope>
</reference>
<protein>
    <recommendedName>
        <fullName evidence="1">protein-serine/threonine phosphatase</fullName>
        <ecNumber evidence="1">3.1.3.16</ecNumber>
    </recommendedName>
</protein>
<evidence type="ECO:0000256" key="3">
    <source>
        <dbReference type="ARBA" id="ARBA00022801"/>
    </source>
</evidence>
<sequence length="96" mass="11323">MHGGLSPHLETRKQLRKIPRGWHDPGENRLALDLLWSDPDPTIRGWRPSPRGCSYLFVRQCRRSDVRRPEAWMLFCSISTQSVKMKTERSEQNSKY</sequence>
<evidence type="ECO:0000256" key="6">
    <source>
        <dbReference type="SAM" id="MobiDB-lite"/>
    </source>
</evidence>
<keyword evidence="3" id="KW-0378">Hydrolase</keyword>
<dbReference type="GO" id="GO:0046872">
    <property type="term" value="F:metal ion binding"/>
    <property type="evidence" value="ECO:0007669"/>
    <property type="project" value="UniProtKB-KW"/>
</dbReference>
<keyword evidence="4" id="KW-0904">Protein phosphatase</keyword>
<keyword evidence="2" id="KW-0479">Metal-binding</keyword>
<dbReference type="EC" id="3.1.3.16" evidence="1"/>
<evidence type="ECO:0000256" key="2">
    <source>
        <dbReference type="ARBA" id="ARBA00022723"/>
    </source>
</evidence>
<evidence type="ECO:0000256" key="4">
    <source>
        <dbReference type="ARBA" id="ARBA00022912"/>
    </source>
</evidence>
<dbReference type="GO" id="GO:0005737">
    <property type="term" value="C:cytoplasm"/>
    <property type="evidence" value="ECO:0007669"/>
    <property type="project" value="TreeGrafter"/>
</dbReference>
<evidence type="ECO:0000256" key="5">
    <source>
        <dbReference type="ARBA" id="ARBA00023211"/>
    </source>
</evidence>
<evidence type="ECO:0000313" key="7">
    <source>
        <dbReference type="Proteomes" id="UP000887560"/>
    </source>
</evidence>
<accession>A0A915NVN9</accession>
<keyword evidence="7" id="KW-1185">Reference proteome</keyword>
<dbReference type="WBParaSite" id="scf7180000420752.g5701">
    <property type="protein sequence ID" value="scf7180000420752.g5701"/>
    <property type="gene ID" value="scf7180000420752.g5701"/>
</dbReference>
<dbReference type="Proteomes" id="UP000887560">
    <property type="component" value="Unplaced"/>
</dbReference>
<organism evidence="7 8">
    <name type="scientific">Meloidogyne floridensis</name>
    <dbReference type="NCBI Taxonomy" id="298350"/>
    <lineage>
        <taxon>Eukaryota</taxon>
        <taxon>Metazoa</taxon>
        <taxon>Ecdysozoa</taxon>
        <taxon>Nematoda</taxon>
        <taxon>Chromadorea</taxon>
        <taxon>Rhabditida</taxon>
        <taxon>Tylenchina</taxon>
        <taxon>Tylenchomorpha</taxon>
        <taxon>Tylenchoidea</taxon>
        <taxon>Meloidogynidae</taxon>
        <taxon>Meloidogyninae</taxon>
        <taxon>Meloidogyne</taxon>
    </lineage>
</organism>
<dbReference type="InterPro" id="IPR029052">
    <property type="entry name" value="Metallo-depent_PP-like"/>
</dbReference>
<dbReference type="SUPFAM" id="SSF56300">
    <property type="entry name" value="Metallo-dependent phosphatases"/>
    <property type="match status" value="1"/>
</dbReference>
<dbReference type="GO" id="GO:0005634">
    <property type="term" value="C:nucleus"/>
    <property type="evidence" value="ECO:0007669"/>
    <property type="project" value="TreeGrafter"/>
</dbReference>
<feature type="region of interest" description="Disordered" evidence="6">
    <location>
        <begin position="1"/>
        <end position="21"/>
    </location>
</feature>
<dbReference type="PANTHER" id="PTHR11668">
    <property type="entry name" value="SERINE/THREONINE PROTEIN PHOSPHATASE"/>
    <property type="match status" value="1"/>
</dbReference>
<dbReference type="GO" id="GO:0004722">
    <property type="term" value="F:protein serine/threonine phosphatase activity"/>
    <property type="evidence" value="ECO:0007669"/>
    <property type="project" value="UniProtKB-EC"/>
</dbReference>
<name>A0A915NVN9_9BILA</name>
<proteinExistence type="predicted"/>
<dbReference type="Gene3D" id="3.60.21.10">
    <property type="match status" value="1"/>
</dbReference>
<evidence type="ECO:0000256" key="1">
    <source>
        <dbReference type="ARBA" id="ARBA00013081"/>
    </source>
</evidence>